<dbReference type="Pfam" id="PF10613">
    <property type="entry name" value="Lig_chan-Glu_bd"/>
    <property type="match status" value="1"/>
</dbReference>
<evidence type="ECO:0000256" key="4">
    <source>
        <dbReference type="ARBA" id="ARBA00022692"/>
    </source>
</evidence>
<comment type="subcellular location">
    <subcellularLocation>
        <location evidence="1">Cell membrane</location>
        <topology evidence="1">Multi-pass membrane protein</topology>
    </subcellularLocation>
</comment>
<feature type="transmembrane region" description="Helical" evidence="12">
    <location>
        <begin position="332"/>
        <end position="349"/>
    </location>
</feature>
<evidence type="ECO:0000259" key="14">
    <source>
        <dbReference type="SMART" id="SM00918"/>
    </source>
</evidence>
<dbReference type="PANTHER" id="PTHR42643">
    <property type="entry name" value="IONOTROPIC RECEPTOR 20A-RELATED"/>
    <property type="match status" value="1"/>
</dbReference>
<evidence type="ECO:0000256" key="6">
    <source>
        <dbReference type="ARBA" id="ARBA00023065"/>
    </source>
</evidence>
<evidence type="ECO:0000256" key="7">
    <source>
        <dbReference type="ARBA" id="ARBA00023136"/>
    </source>
</evidence>
<feature type="transmembrane region" description="Helical" evidence="12">
    <location>
        <begin position="389"/>
        <end position="405"/>
    </location>
</feature>
<feature type="signal peptide" evidence="13">
    <location>
        <begin position="1"/>
        <end position="17"/>
    </location>
</feature>
<keyword evidence="10" id="KW-1071">Ligand-gated ion channel</keyword>
<evidence type="ECO:0000256" key="8">
    <source>
        <dbReference type="ARBA" id="ARBA00023170"/>
    </source>
</evidence>
<accession>A0ABP1R8T0</accession>
<dbReference type="Gene3D" id="3.40.190.10">
    <property type="entry name" value="Periplasmic binding protein-like II"/>
    <property type="match status" value="1"/>
</dbReference>
<keyword evidence="16" id="KW-1185">Reference proteome</keyword>
<reference evidence="15 16" key="1">
    <citation type="submission" date="2024-08" db="EMBL/GenBank/DDBJ databases">
        <authorList>
            <person name="Cucini C."/>
            <person name="Frati F."/>
        </authorList>
    </citation>
    <scope>NUCLEOTIDE SEQUENCE [LARGE SCALE GENOMIC DNA]</scope>
</reference>
<keyword evidence="7 12" id="KW-0472">Membrane</keyword>
<evidence type="ECO:0000313" key="16">
    <source>
        <dbReference type="Proteomes" id="UP001642540"/>
    </source>
</evidence>
<dbReference type="Gene3D" id="1.10.287.70">
    <property type="match status" value="1"/>
</dbReference>
<name>A0ABP1R8T0_9HEXA</name>
<keyword evidence="9" id="KW-0325">Glycoprotein</keyword>
<protein>
    <recommendedName>
        <fullName evidence="14">Ionotropic glutamate receptor L-glutamate and glycine-binding domain-containing protein</fullName>
    </recommendedName>
</protein>
<feature type="transmembrane region" description="Helical" evidence="12">
    <location>
        <begin position="593"/>
        <end position="617"/>
    </location>
</feature>
<evidence type="ECO:0000256" key="13">
    <source>
        <dbReference type="SAM" id="SignalP"/>
    </source>
</evidence>
<dbReference type="SUPFAM" id="SSF53850">
    <property type="entry name" value="Periplasmic binding protein-like II"/>
    <property type="match status" value="1"/>
</dbReference>
<evidence type="ECO:0000256" key="11">
    <source>
        <dbReference type="ARBA" id="ARBA00023303"/>
    </source>
</evidence>
<evidence type="ECO:0000256" key="12">
    <source>
        <dbReference type="SAM" id="Phobius"/>
    </source>
</evidence>
<evidence type="ECO:0000256" key="3">
    <source>
        <dbReference type="ARBA" id="ARBA00022475"/>
    </source>
</evidence>
<comment type="caution">
    <text evidence="15">The sequence shown here is derived from an EMBL/GenBank/DDBJ whole genome shotgun (WGS) entry which is preliminary data.</text>
</comment>
<keyword evidence="13" id="KW-0732">Signal</keyword>
<evidence type="ECO:0000256" key="5">
    <source>
        <dbReference type="ARBA" id="ARBA00022989"/>
    </source>
</evidence>
<gene>
    <name evidence="15" type="ORF">ODALV1_LOCUS20120</name>
</gene>
<dbReference type="SMART" id="SM00918">
    <property type="entry name" value="Lig_chan-Glu_bd"/>
    <property type="match status" value="1"/>
</dbReference>
<keyword evidence="2" id="KW-0813">Transport</keyword>
<dbReference type="EMBL" id="CAXLJM020000068">
    <property type="protein sequence ID" value="CAL8123183.1"/>
    <property type="molecule type" value="Genomic_DNA"/>
</dbReference>
<feature type="chain" id="PRO_5046851862" description="Ionotropic glutamate receptor L-glutamate and glycine-binding domain-containing protein" evidence="13">
    <location>
        <begin position="18"/>
        <end position="660"/>
    </location>
</feature>
<dbReference type="InterPro" id="IPR052192">
    <property type="entry name" value="Insect_Ionotropic_Sensory_Rcpt"/>
</dbReference>
<keyword evidence="11" id="KW-0407">Ion channel</keyword>
<keyword evidence="6" id="KW-0406">Ion transport</keyword>
<dbReference type="Proteomes" id="UP001642540">
    <property type="component" value="Unassembled WGS sequence"/>
</dbReference>
<organism evidence="15 16">
    <name type="scientific">Orchesella dallaii</name>
    <dbReference type="NCBI Taxonomy" id="48710"/>
    <lineage>
        <taxon>Eukaryota</taxon>
        <taxon>Metazoa</taxon>
        <taxon>Ecdysozoa</taxon>
        <taxon>Arthropoda</taxon>
        <taxon>Hexapoda</taxon>
        <taxon>Collembola</taxon>
        <taxon>Entomobryomorpha</taxon>
        <taxon>Entomobryoidea</taxon>
        <taxon>Orchesellidae</taxon>
        <taxon>Orchesellinae</taxon>
        <taxon>Orchesella</taxon>
    </lineage>
</organism>
<sequence length="660" mass="75830">MQQRYLFVLSVLSLTFCDHFHPCTKLEDNVALLLTNTIISSLIYQRKITERDCLLSLIFPTSNATFKTLSTVQLDTMSKALETPYKLFYYSIDNLSITQFYSPPQPKHQSNCWTTVITLQTQSDSALVTQNKMQLGNPIYDQFIFLSQSGSVLCTVLENSKIVNKFVNKYGMYPENDKVIYLSDPLFYTGSLVETTRLQIHDKVKNLNGQIVSIVYKDYPPYIILKNGSEDVDGLQIYFLKEISKRTNSTFVFVPKFIAAFGNFENGSWTGMIGELVEGRADIAALMIPNTQRYPYVSFSNPTYNEILTFSLMTPPVKRHWQALIRPLTPRLWLLTFATYFAFVTTLLMQKIIRGRRVQLELLLEAILKLYTILMDQVCKISKKETCRFIMFFWIFFCYFIGVAFKSNLVTHLTFLEKKAIPTTLNQLSEATQFDVILQSIGGMEVDLIRKSHTPEMQKIARRMSLKASVLTCLEASANSMTACVGWSSTIASGIAKYSASNPNFKSLVVPKQADTQLHGSVAYKKDLIFQQEINRYIGAARGGHLTDKWYKDYIIKMERDAADEVMEGDSGNKEYSHENIKTGEHPLTNSNLYIVFVLVTVGSLFSWICFCLELLVNYYKNCTRKQEWDYYNSGYEGNVFLLQAQHFPIRMLEYFMKQR</sequence>
<keyword evidence="8" id="KW-0675">Receptor</keyword>
<keyword evidence="3" id="KW-1003">Cell membrane</keyword>
<keyword evidence="4 12" id="KW-0812">Transmembrane</keyword>
<feature type="domain" description="Ionotropic glutamate receptor L-glutamate and glycine-binding" evidence="14">
    <location>
        <begin position="221"/>
        <end position="278"/>
    </location>
</feature>
<proteinExistence type="predicted"/>
<evidence type="ECO:0000313" key="15">
    <source>
        <dbReference type="EMBL" id="CAL8123183.1"/>
    </source>
</evidence>
<dbReference type="PANTHER" id="PTHR42643:SF24">
    <property type="entry name" value="IONOTROPIC RECEPTOR 60A"/>
    <property type="match status" value="1"/>
</dbReference>
<evidence type="ECO:0000256" key="1">
    <source>
        <dbReference type="ARBA" id="ARBA00004651"/>
    </source>
</evidence>
<evidence type="ECO:0000256" key="9">
    <source>
        <dbReference type="ARBA" id="ARBA00023180"/>
    </source>
</evidence>
<dbReference type="InterPro" id="IPR019594">
    <property type="entry name" value="Glu/Gly-bd"/>
</dbReference>
<keyword evidence="5 12" id="KW-1133">Transmembrane helix</keyword>
<evidence type="ECO:0000256" key="2">
    <source>
        <dbReference type="ARBA" id="ARBA00022448"/>
    </source>
</evidence>
<evidence type="ECO:0000256" key="10">
    <source>
        <dbReference type="ARBA" id="ARBA00023286"/>
    </source>
</evidence>